<dbReference type="PROSITE" id="PS51257">
    <property type="entry name" value="PROKAR_LIPOPROTEIN"/>
    <property type="match status" value="1"/>
</dbReference>
<dbReference type="GO" id="GO:0003755">
    <property type="term" value="F:peptidyl-prolyl cis-trans isomerase activity"/>
    <property type="evidence" value="ECO:0007669"/>
    <property type="project" value="UniProtKB-UniRule"/>
</dbReference>
<dbReference type="Pfam" id="PF00254">
    <property type="entry name" value="FKBP_C"/>
    <property type="match status" value="1"/>
</dbReference>
<evidence type="ECO:0000256" key="3">
    <source>
        <dbReference type="ARBA" id="ARBA00023235"/>
    </source>
</evidence>
<evidence type="ECO:0000256" key="1">
    <source>
        <dbReference type="ARBA" id="ARBA00000971"/>
    </source>
</evidence>
<keyword evidence="3 4" id="KW-0413">Isomerase</keyword>
<dbReference type="PROSITE" id="PS50059">
    <property type="entry name" value="FKBP_PPIASE"/>
    <property type="match status" value="1"/>
</dbReference>
<evidence type="ECO:0000259" key="7">
    <source>
        <dbReference type="PROSITE" id="PS50059"/>
    </source>
</evidence>
<sequence>MRLRPAVVLSALALSALALAGCSGEPAPEATPSASAPAEGLCGAALPDGEETQALNIAGEPGASPEVEFEAPLDIAQPLRTVVAEGEGEPLEEGQWVEYSMTILDAATGDVTWVGGYEGRMVPTHVGAANVWGQMLGCAPVGSRVAVLVPGSAQSAAEVYVIDVNKVVTDVPMRAWGEDQAPVDGQPTVELAEDGAPTITLPDTEPPAETVVTTLKKGDGAVVASGEKVLAQYTGVKWSDGSVFDSSWERNEPAPFNTQGVVAGFTKALEGQTVGSQVLVTMPPADGYGAAPGHELEKETLTFVVDILDTGKDMVQP</sequence>
<dbReference type="EMBL" id="SPQB01000008">
    <property type="protein sequence ID" value="TFU33527.1"/>
    <property type="molecule type" value="Genomic_DNA"/>
</dbReference>
<dbReference type="SUPFAM" id="SSF54534">
    <property type="entry name" value="FKBP-like"/>
    <property type="match status" value="1"/>
</dbReference>
<feature type="signal peptide" evidence="6">
    <location>
        <begin position="1"/>
        <end position="20"/>
    </location>
</feature>
<dbReference type="InterPro" id="IPR046357">
    <property type="entry name" value="PPIase_dom_sf"/>
</dbReference>
<accession>A0A4Y9FY89</accession>
<name>A0A4Y9FY89_9MICO</name>
<keyword evidence="6" id="KW-0732">Signal</keyword>
<feature type="chain" id="PRO_5039077612" description="Peptidyl-prolyl cis-trans isomerase" evidence="6">
    <location>
        <begin position="21"/>
        <end position="317"/>
    </location>
</feature>
<organism evidence="8 9">
    <name type="scientific">Microbacterium paludicola</name>
    <dbReference type="NCBI Taxonomy" id="300019"/>
    <lineage>
        <taxon>Bacteria</taxon>
        <taxon>Bacillati</taxon>
        <taxon>Actinomycetota</taxon>
        <taxon>Actinomycetes</taxon>
        <taxon>Micrococcales</taxon>
        <taxon>Microbacteriaceae</taxon>
        <taxon>Microbacterium</taxon>
    </lineage>
</organism>
<dbReference type="OrthoDB" id="25996at2"/>
<comment type="similarity">
    <text evidence="5">Belongs to the FKBP-type PPIase family.</text>
</comment>
<evidence type="ECO:0000256" key="4">
    <source>
        <dbReference type="PROSITE-ProRule" id="PRU00277"/>
    </source>
</evidence>
<feature type="domain" description="PPIase FKBP-type" evidence="7">
    <location>
        <begin position="226"/>
        <end position="311"/>
    </location>
</feature>
<dbReference type="EC" id="5.2.1.8" evidence="5"/>
<keyword evidence="2 4" id="KW-0697">Rotamase</keyword>
<dbReference type="Proteomes" id="UP000298358">
    <property type="component" value="Unassembled WGS sequence"/>
</dbReference>
<evidence type="ECO:0000313" key="8">
    <source>
        <dbReference type="EMBL" id="TFU33527.1"/>
    </source>
</evidence>
<comment type="catalytic activity">
    <reaction evidence="1 4 5">
        <text>[protein]-peptidylproline (omega=180) = [protein]-peptidylproline (omega=0)</text>
        <dbReference type="Rhea" id="RHEA:16237"/>
        <dbReference type="Rhea" id="RHEA-COMP:10747"/>
        <dbReference type="Rhea" id="RHEA-COMP:10748"/>
        <dbReference type="ChEBI" id="CHEBI:83833"/>
        <dbReference type="ChEBI" id="CHEBI:83834"/>
        <dbReference type="EC" id="5.2.1.8"/>
    </reaction>
</comment>
<dbReference type="AlphaFoldDB" id="A0A4Y9FY89"/>
<evidence type="ECO:0000256" key="5">
    <source>
        <dbReference type="RuleBase" id="RU003915"/>
    </source>
</evidence>
<proteinExistence type="inferred from homology"/>
<dbReference type="RefSeq" id="WP_135113849.1">
    <property type="nucleotide sequence ID" value="NZ_JADGLL010000008.1"/>
</dbReference>
<dbReference type="Gene3D" id="3.10.50.40">
    <property type="match status" value="1"/>
</dbReference>
<evidence type="ECO:0000313" key="9">
    <source>
        <dbReference type="Proteomes" id="UP000298358"/>
    </source>
</evidence>
<evidence type="ECO:0000256" key="6">
    <source>
        <dbReference type="SAM" id="SignalP"/>
    </source>
</evidence>
<evidence type="ECO:0000256" key="2">
    <source>
        <dbReference type="ARBA" id="ARBA00023110"/>
    </source>
</evidence>
<comment type="caution">
    <text evidence="8">The sequence shown here is derived from an EMBL/GenBank/DDBJ whole genome shotgun (WGS) entry which is preliminary data.</text>
</comment>
<reference evidence="8 9" key="1">
    <citation type="submission" date="2019-03" db="EMBL/GenBank/DDBJ databases">
        <title>Diversity of the mouse oral microbiome.</title>
        <authorList>
            <person name="Joseph S."/>
            <person name="Aduse-Opoku J."/>
            <person name="Curtis M."/>
            <person name="Wade W."/>
            <person name="Hashim A."/>
        </authorList>
    </citation>
    <scope>NUCLEOTIDE SEQUENCE [LARGE SCALE GENOMIC DNA]</scope>
    <source>
        <strain evidence="8 9">P1012</strain>
    </source>
</reference>
<gene>
    <name evidence="8" type="ORF">E4U02_05630</name>
</gene>
<keyword evidence="9" id="KW-1185">Reference proteome</keyword>
<dbReference type="InterPro" id="IPR001179">
    <property type="entry name" value="PPIase_FKBP_dom"/>
</dbReference>
<protein>
    <recommendedName>
        <fullName evidence="5">Peptidyl-prolyl cis-trans isomerase</fullName>
        <ecNumber evidence="5">5.2.1.8</ecNumber>
    </recommendedName>
</protein>